<protein>
    <submittedName>
        <fullName evidence="2">Uncharacterized protein</fullName>
    </submittedName>
</protein>
<dbReference type="AlphaFoldDB" id="A0A812LNS0"/>
<evidence type="ECO:0000313" key="2">
    <source>
        <dbReference type="EMBL" id="CAE7248449.1"/>
    </source>
</evidence>
<proteinExistence type="predicted"/>
<sequence length="138" mass="15063">AQIRNGLAGYALFAWTLRLLMDAAITGVTGICAVRLSLELWKLGVCLQKYRAFRSRMLTVAFLVPVELALVSLCWLSFAFCRAITSDTSLLPALPFLADVVATLYLFRPCRRDLPGMDPVPGQAKRSSTCSASSTFGI</sequence>
<reference evidence="2" key="1">
    <citation type="submission" date="2021-02" db="EMBL/GenBank/DDBJ databases">
        <authorList>
            <person name="Dougan E. K."/>
            <person name="Rhodes N."/>
            <person name="Thang M."/>
            <person name="Chan C."/>
        </authorList>
    </citation>
    <scope>NUCLEOTIDE SEQUENCE</scope>
</reference>
<dbReference type="EMBL" id="CAJNIZ010006258">
    <property type="protein sequence ID" value="CAE7248449.1"/>
    <property type="molecule type" value="Genomic_DNA"/>
</dbReference>
<keyword evidence="1" id="KW-1133">Transmembrane helix</keyword>
<name>A0A812LNS0_SYMPI</name>
<gene>
    <name evidence="2" type="ORF">SPIL2461_LOCUS4650</name>
</gene>
<dbReference type="OrthoDB" id="437957at2759"/>
<accession>A0A812LNS0</accession>
<comment type="caution">
    <text evidence="2">The sequence shown here is derived from an EMBL/GenBank/DDBJ whole genome shotgun (WGS) entry which is preliminary data.</text>
</comment>
<keyword evidence="1" id="KW-0472">Membrane</keyword>
<feature type="transmembrane region" description="Helical" evidence="1">
    <location>
        <begin position="57"/>
        <end position="78"/>
    </location>
</feature>
<feature type="transmembrane region" description="Helical" evidence="1">
    <location>
        <begin position="90"/>
        <end position="107"/>
    </location>
</feature>
<organism evidence="2 3">
    <name type="scientific">Symbiodinium pilosum</name>
    <name type="common">Dinoflagellate</name>
    <dbReference type="NCBI Taxonomy" id="2952"/>
    <lineage>
        <taxon>Eukaryota</taxon>
        <taxon>Sar</taxon>
        <taxon>Alveolata</taxon>
        <taxon>Dinophyceae</taxon>
        <taxon>Suessiales</taxon>
        <taxon>Symbiodiniaceae</taxon>
        <taxon>Symbiodinium</taxon>
    </lineage>
</organism>
<keyword evidence="1" id="KW-0812">Transmembrane</keyword>
<feature type="transmembrane region" description="Helical" evidence="1">
    <location>
        <begin position="12"/>
        <end position="36"/>
    </location>
</feature>
<evidence type="ECO:0000313" key="3">
    <source>
        <dbReference type="Proteomes" id="UP000649617"/>
    </source>
</evidence>
<dbReference type="Proteomes" id="UP000649617">
    <property type="component" value="Unassembled WGS sequence"/>
</dbReference>
<evidence type="ECO:0000256" key="1">
    <source>
        <dbReference type="SAM" id="Phobius"/>
    </source>
</evidence>
<feature type="non-terminal residue" evidence="2">
    <location>
        <position position="138"/>
    </location>
</feature>
<keyword evidence="3" id="KW-1185">Reference proteome</keyword>